<feature type="compositionally biased region" description="Polar residues" evidence="1">
    <location>
        <begin position="69"/>
        <end position="87"/>
    </location>
</feature>
<evidence type="ECO:0000313" key="3">
    <source>
        <dbReference type="Proteomes" id="UP000299102"/>
    </source>
</evidence>
<accession>A0A4C1W5J0</accession>
<name>A0A4C1W5J0_EUMVA</name>
<dbReference type="AlphaFoldDB" id="A0A4C1W5J0"/>
<gene>
    <name evidence="2" type="ORF">EVAR_95060_1</name>
</gene>
<proteinExistence type="predicted"/>
<comment type="caution">
    <text evidence="2">The sequence shown here is derived from an EMBL/GenBank/DDBJ whole genome shotgun (WGS) entry which is preliminary data.</text>
</comment>
<sequence length="129" mass="14254">MQPSADSHSREAMKEINMSSENLNNNITSDGQGVVMVLDEATGVFIPVECTAMNVDEEKNVDSILNHTDSAASDVSPSRPSTITLSEHSGIISKRPRKNQGDTKGWERNKIKKAREEGKGYFSMTRKKK</sequence>
<feature type="region of interest" description="Disordered" evidence="1">
    <location>
        <begin position="69"/>
        <end position="108"/>
    </location>
</feature>
<evidence type="ECO:0000313" key="2">
    <source>
        <dbReference type="EMBL" id="GBP46598.1"/>
    </source>
</evidence>
<protein>
    <submittedName>
        <fullName evidence="2">Uncharacterized protein</fullName>
    </submittedName>
</protein>
<keyword evidence="3" id="KW-1185">Reference proteome</keyword>
<feature type="compositionally biased region" description="Basic and acidic residues" evidence="1">
    <location>
        <begin position="99"/>
        <end position="108"/>
    </location>
</feature>
<dbReference type="EMBL" id="BGZK01000487">
    <property type="protein sequence ID" value="GBP46598.1"/>
    <property type="molecule type" value="Genomic_DNA"/>
</dbReference>
<organism evidence="2 3">
    <name type="scientific">Eumeta variegata</name>
    <name type="common">Bagworm moth</name>
    <name type="synonym">Eumeta japonica</name>
    <dbReference type="NCBI Taxonomy" id="151549"/>
    <lineage>
        <taxon>Eukaryota</taxon>
        <taxon>Metazoa</taxon>
        <taxon>Ecdysozoa</taxon>
        <taxon>Arthropoda</taxon>
        <taxon>Hexapoda</taxon>
        <taxon>Insecta</taxon>
        <taxon>Pterygota</taxon>
        <taxon>Neoptera</taxon>
        <taxon>Endopterygota</taxon>
        <taxon>Lepidoptera</taxon>
        <taxon>Glossata</taxon>
        <taxon>Ditrysia</taxon>
        <taxon>Tineoidea</taxon>
        <taxon>Psychidae</taxon>
        <taxon>Oiketicinae</taxon>
        <taxon>Eumeta</taxon>
    </lineage>
</organism>
<dbReference type="Proteomes" id="UP000299102">
    <property type="component" value="Unassembled WGS sequence"/>
</dbReference>
<evidence type="ECO:0000256" key="1">
    <source>
        <dbReference type="SAM" id="MobiDB-lite"/>
    </source>
</evidence>
<reference evidence="2 3" key="1">
    <citation type="journal article" date="2019" name="Commun. Biol.">
        <title>The bagworm genome reveals a unique fibroin gene that provides high tensile strength.</title>
        <authorList>
            <person name="Kono N."/>
            <person name="Nakamura H."/>
            <person name="Ohtoshi R."/>
            <person name="Tomita M."/>
            <person name="Numata K."/>
            <person name="Arakawa K."/>
        </authorList>
    </citation>
    <scope>NUCLEOTIDE SEQUENCE [LARGE SCALE GENOMIC DNA]</scope>
</reference>